<feature type="signal peptide" evidence="5">
    <location>
        <begin position="1"/>
        <end position="22"/>
    </location>
</feature>
<evidence type="ECO:0000256" key="3">
    <source>
        <dbReference type="ARBA" id="ARBA00022729"/>
    </source>
</evidence>
<evidence type="ECO:0000259" key="6">
    <source>
        <dbReference type="PROSITE" id="PS50871"/>
    </source>
</evidence>
<dbReference type="PANTHER" id="PTHR22923">
    <property type="entry name" value="CEREBELLIN-RELATED"/>
    <property type="match status" value="1"/>
</dbReference>
<dbReference type="SUPFAM" id="SSF49842">
    <property type="entry name" value="TNF-like"/>
    <property type="match status" value="1"/>
</dbReference>
<feature type="chain" id="PRO_5034991522" evidence="5">
    <location>
        <begin position="23"/>
        <end position="209"/>
    </location>
</feature>
<dbReference type="KEGG" id="cvn:111111033"/>
<dbReference type="GeneID" id="111111033"/>
<keyword evidence="4" id="KW-0175">Coiled coil</keyword>
<keyword evidence="2" id="KW-0964">Secreted</keyword>
<dbReference type="AlphaFoldDB" id="A0A8B8BJE5"/>
<dbReference type="InterPro" id="IPR050822">
    <property type="entry name" value="Cerebellin_Synaptic_Org"/>
</dbReference>
<dbReference type="SMART" id="SM00110">
    <property type="entry name" value="C1Q"/>
    <property type="match status" value="1"/>
</dbReference>
<feature type="domain" description="C1q" evidence="6">
    <location>
        <begin position="81"/>
        <end position="209"/>
    </location>
</feature>
<comment type="subcellular location">
    <subcellularLocation>
        <location evidence="1">Secreted</location>
    </subcellularLocation>
</comment>
<keyword evidence="3 5" id="KW-0732">Signal</keyword>
<dbReference type="Proteomes" id="UP000694844">
    <property type="component" value="Chromosome 9"/>
</dbReference>
<reference evidence="8" key="1">
    <citation type="submission" date="2025-08" db="UniProtKB">
        <authorList>
            <consortium name="RefSeq"/>
        </authorList>
    </citation>
    <scope>IDENTIFICATION</scope>
    <source>
        <tissue evidence="8">Whole sample</tissue>
    </source>
</reference>
<evidence type="ECO:0000256" key="2">
    <source>
        <dbReference type="ARBA" id="ARBA00022525"/>
    </source>
</evidence>
<dbReference type="PROSITE" id="PS50871">
    <property type="entry name" value="C1Q"/>
    <property type="match status" value="1"/>
</dbReference>
<dbReference type="Pfam" id="PF00386">
    <property type="entry name" value="C1q"/>
    <property type="match status" value="1"/>
</dbReference>
<dbReference type="Gene3D" id="2.60.120.40">
    <property type="match status" value="1"/>
</dbReference>
<dbReference type="RefSeq" id="XP_022303480.1">
    <property type="nucleotide sequence ID" value="XM_022447772.1"/>
</dbReference>
<dbReference type="InterPro" id="IPR008983">
    <property type="entry name" value="Tumour_necrosis_fac-like_dom"/>
</dbReference>
<sequence>MGIMYFVRLTILILWVSRNGDCLNLTSHGNDIEKLKESLLQLSTSVQQMQSDYAKEKALFRSEIDQLKNETALLKSQLSSKSGTMVAFTASLSHDINVAVGQTVIFDRVLLNLGNAYHETYGHFTAPVDGIYQFAVSLLNNGRNAYFTLTKNGNEHLVYIYSRHDFVPGTSVIEVQLQARDVVFVKATTDGDLDEGHYCVFSGFLIQQI</sequence>
<evidence type="ECO:0000256" key="1">
    <source>
        <dbReference type="ARBA" id="ARBA00004613"/>
    </source>
</evidence>
<name>A0A8B8BJE5_CRAVI</name>
<organism evidence="7 8">
    <name type="scientific">Crassostrea virginica</name>
    <name type="common">Eastern oyster</name>
    <dbReference type="NCBI Taxonomy" id="6565"/>
    <lineage>
        <taxon>Eukaryota</taxon>
        <taxon>Metazoa</taxon>
        <taxon>Spiralia</taxon>
        <taxon>Lophotrochozoa</taxon>
        <taxon>Mollusca</taxon>
        <taxon>Bivalvia</taxon>
        <taxon>Autobranchia</taxon>
        <taxon>Pteriomorphia</taxon>
        <taxon>Ostreida</taxon>
        <taxon>Ostreoidea</taxon>
        <taxon>Ostreidae</taxon>
        <taxon>Crassostrea</taxon>
    </lineage>
</organism>
<gene>
    <name evidence="8" type="primary">LOC111111033</name>
</gene>
<dbReference type="InterPro" id="IPR001073">
    <property type="entry name" value="C1q_dom"/>
</dbReference>
<protein>
    <submittedName>
        <fullName evidence="8">Heavy metal-binding protein HIP-like</fullName>
    </submittedName>
</protein>
<dbReference type="PRINTS" id="PR00007">
    <property type="entry name" value="COMPLEMNTC1Q"/>
</dbReference>
<dbReference type="OrthoDB" id="6161204at2759"/>
<evidence type="ECO:0000256" key="4">
    <source>
        <dbReference type="SAM" id="Coils"/>
    </source>
</evidence>
<dbReference type="PANTHER" id="PTHR22923:SF116">
    <property type="entry name" value="C1Q DOMAIN-CONTAINING PROTEIN"/>
    <property type="match status" value="1"/>
</dbReference>
<accession>A0A8B8BJE5</accession>
<dbReference type="GO" id="GO:0005576">
    <property type="term" value="C:extracellular region"/>
    <property type="evidence" value="ECO:0007669"/>
    <property type="project" value="UniProtKB-SubCell"/>
</dbReference>
<keyword evidence="7" id="KW-1185">Reference proteome</keyword>
<feature type="coiled-coil region" evidence="4">
    <location>
        <begin position="32"/>
        <end position="77"/>
    </location>
</feature>
<evidence type="ECO:0000256" key="5">
    <source>
        <dbReference type="SAM" id="SignalP"/>
    </source>
</evidence>
<evidence type="ECO:0000313" key="8">
    <source>
        <dbReference type="RefSeq" id="XP_022303480.1"/>
    </source>
</evidence>
<proteinExistence type="predicted"/>
<evidence type="ECO:0000313" key="7">
    <source>
        <dbReference type="Proteomes" id="UP000694844"/>
    </source>
</evidence>